<reference evidence="14" key="1">
    <citation type="journal article" date="2020" name="mSystems">
        <title>Genome- and Community-Level Interaction Insights into Carbon Utilization and Element Cycling Functions of Hydrothermarchaeota in Hydrothermal Sediment.</title>
        <authorList>
            <person name="Zhou Z."/>
            <person name="Liu Y."/>
            <person name="Xu W."/>
            <person name="Pan J."/>
            <person name="Luo Z.H."/>
            <person name="Li M."/>
        </authorList>
    </citation>
    <scope>NUCLEOTIDE SEQUENCE [LARGE SCALE GENOMIC DNA]</scope>
    <source>
        <strain evidence="14">HyVt-458</strain>
    </source>
</reference>
<keyword evidence="8 12" id="KW-0448">Lipopolysaccharide biosynthesis</keyword>
<evidence type="ECO:0000256" key="6">
    <source>
        <dbReference type="ARBA" id="ARBA00022692"/>
    </source>
</evidence>
<dbReference type="GO" id="GO:0000287">
    <property type="term" value="F:magnesium ion binding"/>
    <property type="evidence" value="ECO:0007669"/>
    <property type="project" value="InterPro"/>
</dbReference>
<dbReference type="EC" id="2.7.8.33" evidence="12"/>
<dbReference type="GO" id="GO:0071555">
    <property type="term" value="P:cell wall organization"/>
    <property type="evidence" value="ECO:0007669"/>
    <property type="project" value="TreeGrafter"/>
</dbReference>
<keyword evidence="6 12" id="KW-0812">Transmembrane</keyword>
<evidence type="ECO:0000256" key="4">
    <source>
        <dbReference type="ARBA" id="ARBA00022676"/>
    </source>
</evidence>
<dbReference type="GO" id="GO:0005886">
    <property type="term" value="C:plasma membrane"/>
    <property type="evidence" value="ECO:0007669"/>
    <property type="project" value="UniProtKB-SubCell"/>
</dbReference>
<feature type="transmembrane region" description="Helical" evidence="12">
    <location>
        <begin position="130"/>
        <end position="148"/>
    </location>
</feature>
<feature type="transmembrane region" description="Helical" evidence="12">
    <location>
        <begin position="187"/>
        <end position="206"/>
    </location>
</feature>
<gene>
    <name evidence="12" type="primary">wecA</name>
    <name evidence="14" type="ORF">ENJ12_04955</name>
</gene>
<feature type="transmembrane region" description="Helical" evidence="12">
    <location>
        <begin position="314"/>
        <end position="335"/>
    </location>
</feature>
<dbReference type="AlphaFoldDB" id="A0A831RWP2"/>
<evidence type="ECO:0000256" key="3">
    <source>
        <dbReference type="ARBA" id="ARBA00022519"/>
    </source>
</evidence>
<comment type="cofactor">
    <cofactor evidence="12 13">
        <name>Mg(2+)</name>
        <dbReference type="ChEBI" id="CHEBI:18420"/>
    </cofactor>
</comment>
<evidence type="ECO:0000313" key="14">
    <source>
        <dbReference type="EMBL" id="HEC06175.1"/>
    </source>
</evidence>
<dbReference type="PANTHER" id="PTHR22926:SF3">
    <property type="entry name" value="UNDECAPRENYL-PHOSPHATE ALPHA-N-ACETYLGLUCOSAMINYL 1-PHOSPHATE TRANSFERASE"/>
    <property type="match status" value="1"/>
</dbReference>
<feature type="transmembrane region" description="Helical" evidence="12">
    <location>
        <begin position="244"/>
        <end position="262"/>
    </location>
</feature>
<feature type="binding site" evidence="13">
    <location>
        <position position="152"/>
    </location>
    <ligand>
        <name>Mg(2+)</name>
        <dbReference type="ChEBI" id="CHEBI:18420"/>
    </ligand>
</feature>
<feature type="transmembrane region" description="Helical" evidence="12">
    <location>
        <begin position="283"/>
        <end position="308"/>
    </location>
</feature>
<evidence type="ECO:0000256" key="2">
    <source>
        <dbReference type="ARBA" id="ARBA00022475"/>
    </source>
</evidence>
<organism evidence="14">
    <name type="scientific">Thiolapillus brandeum</name>
    <dbReference type="NCBI Taxonomy" id="1076588"/>
    <lineage>
        <taxon>Bacteria</taxon>
        <taxon>Pseudomonadati</taxon>
        <taxon>Pseudomonadota</taxon>
        <taxon>Gammaproteobacteria</taxon>
        <taxon>Chromatiales</taxon>
        <taxon>Sedimenticolaceae</taxon>
        <taxon>Thiolapillus</taxon>
    </lineage>
</organism>
<keyword evidence="3 12" id="KW-0997">Cell inner membrane</keyword>
<keyword evidence="9 12" id="KW-1133">Transmembrane helix</keyword>
<dbReference type="GO" id="GO:0044038">
    <property type="term" value="P:cell wall macromolecule biosynthetic process"/>
    <property type="evidence" value="ECO:0007669"/>
    <property type="project" value="TreeGrafter"/>
</dbReference>
<keyword evidence="4 12" id="KW-0328">Glycosyltransferase</keyword>
<dbReference type="Pfam" id="PF00953">
    <property type="entry name" value="Glycos_transf_4"/>
    <property type="match status" value="1"/>
</dbReference>
<dbReference type="GO" id="GO:0009276">
    <property type="term" value="C:Gram-negative-bacterium-type cell wall"/>
    <property type="evidence" value="ECO:0007669"/>
    <property type="project" value="InterPro"/>
</dbReference>
<feature type="transmembrane region" description="Helical" evidence="12">
    <location>
        <begin position="71"/>
        <end position="88"/>
    </location>
</feature>
<evidence type="ECO:0000256" key="11">
    <source>
        <dbReference type="ARBA" id="ARBA00023211"/>
    </source>
</evidence>
<dbReference type="PANTHER" id="PTHR22926">
    <property type="entry name" value="PHOSPHO-N-ACETYLMURAMOYL-PENTAPEPTIDE-TRANSFERASE"/>
    <property type="match status" value="1"/>
</dbReference>
<evidence type="ECO:0000256" key="9">
    <source>
        <dbReference type="ARBA" id="ARBA00022989"/>
    </source>
</evidence>
<accession>A0A831RWP2</accession>
<comment type="subcellular location">
    <subcellularLocation>
        <location evidence="12">Cell inner membrane</location>
        <topology evidence="12">Multi-pass membrane protein</topology>
    </subcellularLocation>
    <subcellularLocation>
        <location evidence="1">Cell membrane</location>
        <topology evidence="1">Multi-pass membrane protein</topology>
    </subcellularLocation>
</comment>
<keyword evidence="5 12" id="KW-0808">Transferase</keyword>
<evidence type="ECO:0000256" key="13">
    <source>
        <dbReference type="PIRSR" id="PIRSR600715-1"/>
    </source>
</evidence>
<dbReference type="Proteomes" id="UP000886339">
    <property type="component" value="Unassembled WGS sequence"/>
</dbReference>
<dbReference type="HAMAP" id="MF_02030">
    <property type="entry name" value="WecA_Gammaproteo"/>
    <property type="match status" value="1"/>
</dbReference>
<keyword evidence="10 12" id="KW-0472">Membrane</keyword>
<comment type="caution">
    <text evidence="14">The sequence shown here is derived from an EMBL/GenBank/DDBJ whole genome shotgun (WGS) entry which is preliminary data.</text>
</comment>
<evidence type="ECO:0000256" key="7">
    <source>
        <dbReference type="ARBA" id="ARBA00022842"/>
    </source>
</evidence>
<dbReference type="InterPro" id="IPR000715">
    <property type="entry name" value="Glycosyl_transferase_4"/>
</dbReference>
<feature type="transmembrane region" description="Helical" evidence="12">
    <location>
        <begin position="160"/>
        <end position="181"/>
    </location>
</feature>
<dbReference type="InterPro" id="IPR012750">
    <property type="entry name" value="ECA_WecA-rel"/>
</dbReference>
<keyword evidence="11 12" id="KW-0464">Manganese</keyword>
<dbReference type="EMBL" id="DRLF01000178">
    <property type="protein sequence ID" value="HEC06175.1"/>
    <property type="molecule type" value="Genomic_DNA"/>
</dbReference>
<dbReference type="GO" id="GO:0009243">
    <property type="term" value="P:O antigen biosynthetic process"/>
    <property type="evidence" value="ECO:0007669"/>
    <property type="project" value="UniProtKB-UniRule"/>
</dbReference>
<evidence type="ECO:0000256" key="5">
    <source>
        <dbReference type="ARBA" id="ARBA00022679"/>
    </source>
</evidence>
<dbReference type="GO" id="GO:0016757">
    <property type="term" value="F:glycosyltransferase activity"/>
    <property type="evidence" value="ECO:0007669"/>
    <property type="project" value="UniProtKB-KW"/>
</dbReference>
<feature type="binding site" evidence="13">
    <location>
        <position position="217"/>
    </location>
    <ligand>
        <name>Mg(2+)</name>
        <dbReference type="ChEBI" id="CHEBI:18420"/>
    </ligand>
</feature>
<name>A0A831RWP2_9GAMM</name>
<dbReference type="CDD" id="cd06853">
    <property type="entry name" value="GT_WecA_like"/>
    <property type="match status" value="1"/>
</dbReference>
<comment type="catalytic activity">
    <reaction evidence="12">
        <text>di-trans,octa-cis-undecaprenyl phosphate + UDP-N-acetyl-alpha-D-glucosamine = N-acetyl-alpha-D-glucosaminyl-di-trans,octa-cis-undecaprenyl diphosphate + UMP</text>
        <dbReference type="Rhea" id="RHEA:28090"/>
        <dbReference type="ChEBI" id="CHEBI:57705"/>
        <dbReference type="ChEBI" id="CHEBI:57865"/>
        <dbReference type="ChEBI" id="CHEBI:60392"/>
        <dbReference type="ChEBI" id="CHEBI:62959"/>
        <dbReference type="EC" id="2.7.8.33"/>
    </reaction>
</comment>
<keyword evidence="2 12" id="KW-1003">Cell membrane</keyword>
<feature type="transmembrane region" description="Helical" evidence="12">
    <location>
        <begin position="45"/>
        <end position="65"/>
    </location>
</feature>
<dbReference type="UniPathway" id="UPA00281"/>
<evidence type="ECO:0000256" key="8">
    <source>
        <dbReference type="ARBA" id="ARBA00022985"/>
    </source>
</evidence>
<sequence length="367" mass="40206">MTIEIIVLFFASVALTAGLIWLFRPLACRIGLVDQPGGRKDHLQATPLIGGVAIFCAFLLLLLTLDTSLGPWRSFFLASAVLFIVGLLDDFQETPPWSRFAAQIGASLIIVLWGGAVLHNLGGLFSNQDVILGAFAVPFSIFCCVGVINATNMLDGLDGLAGVVLLTFFGTLLLLAWHAGLEQDTKILLLICGALVGFLLFNFRFVGSRAATVFLGDAGSMFLGLAVTWFLIRFTQEPVSLLRPMTAIWLFALPIMDTVAIMTRRAVRGRSPFAPDREHFHHILLVAGFSVRTTVLIVLGISLLMALLGLAGEWAGVPEFIMFYVFLLLFAVYYWSMNHAWKVMRALRSVREHALQELHKQPGDAGV</sequence>
<proteinExistence type="inferred from homology"/>
<protein>
    <recommendedName>
        <fullName evidence="12">Undecaprenyl-phosphate alpha-N-acetylglucosaminyl 1-phosphate transferase</fullName>
        <ecNumber evidence="12">2.7.8.33</ecNumber>
    </recommendedName>
    <alternativeName>
        <fullName evidence="12">UDP-GlcNAc:undecaprenyl-phosphate GlcNAc-1-phosphate transferase</fullName>
    </alternativeName>
    <alternativeName>
        <fullName evidence="12">Undecaprenyl-phosphate GlcNAc-1-phosphate transferase</fullName>
    </alternativeName>
</protein>
<keyword evidence="7 12" id="KW-0460">Magnesium</keyword>
<feature type="transmembrane region" description="Helical" evidence="12">
    <location>
        <begin position="100"/>
        <end position="118"/>
    </location>
</feature>
<comment type="similarity">
    <text evidence="12">Belongs to the glycosyltransferase 4 family. WecA subfamily.</text>
</comment>
<evidence type="ECO:0000256" key="12">
    <source>
        <dbReference type="HAMAP-Rule" id="MF_02030"/>
    </source>
</evidence>
<feature type="transmembrane region" description="Helical" evidence="12">
    <location>
        <begin position="213"/>
        <end position="232"/>
    </location>
</feature>
<keyword evidence="13" id="KW-0479">Metal-binding</keyword>
<comment type="function">
    <text evidence="12">Catalyzes the transfer of the GlcNAc-1-phosphate moiety from UDP-GlcNAc onto the carrier lipid undecaprenyl phosphate (C55-P), yielding GlcNAc-pyrophosphoryl-undecaprenyl (GlcNAc-PP-C55).</text>
</comment>
<dbReference type="GO" id="GO:0036380">
    <property type="term" value="F:UDP-N-acetylglucosamine-undecaprenyl-phosphate N-acetylglucosaminephosphotransferase activity"/>
    <property type="evidence" value="ECO:0007669"/>
    <property type="project" value="UniProtKB-UniRule"/>
</dbReference>
<comment type="pathway">
    <text evidence="12">Bacterial outer membrane biogenesis; LPS O-antigen biosynthesis.</text>
</comment>
<evidence type="ECO:0000256" key="10">
    <source>
        <dbReference type="ARBA" id="ARBA00023136"/>
    </source>
</evidence>
<comment type="cofactor">
    <cofactor evidence="12">
        <name>Mn(2+)</name>
        <dbReference type="ChEBI" id="CHEBI:29035"/>
    </cofactor>
</comment>
<evidence type="ECO:0000256" key="1">
    <source>
        <dbReference type="ARBA" id="ARBA00004651"/>
    </source>
</evidence>
<dbReference type="GO" id="GO:0030145">
    <property type="term" value="F:manganese ion binding"/>
    <property type="evidence" value="ECO:0007669"/>
    <property type="project" value="InterPro"/>
</dbReference>
<feature type="transmembrane region" description="Helical" evidence="12">
    <location>
        <begin position="6"/>
        <end position="24"/>
    </location>
</feature>